<dbReference type="Proteomes" id="UP000799754">
    <property type="component" value="Unassembled WGS sequence"/>
</dbReference>
<accession>A0ACB6SH49</accession>
<proteinExistence type="predicted"/>
<organism evidence="1 2">
    <name type="scientific">Macroventuria anomochaeta</name>
    <dbReference type="NCBI Taxonomy" id="301207"/>
    <lineage>
        <taxon>Eukaryota</taxon>
        <taxon>Fungi</taxon>
        <taxon>Dikarya</taxon>
        <taxon>Ascomycota</taxon>
        <taxon>Pezizomycotina</taxon>
        <taxon>Dothideomycetes</taxon>
        <taxon>Pleosporomycetidae</taxon>
        <taxon>Pleosporales</taxon>
        <taxon>Pleosporineae</taxon>
        <taxon>Didymellaceae</taxon>
        <taxon>Macroventuria</taxon>
    </lineage>
</organism>
<name>A0ACB6SH49_9PLEO</name>
<protein>
    <submittedName>
        <fullName evidence="1">Uncharacterized protein</fullName>
    </submittedName>
</protein>
<sequence length="172" mass="19641">MDADSHSLRRCNVGFYAQYLYNCMGSTERFPYDLLLRRLRGSFAGVCLLRFASLNFLADWKFASFCKAATTSRLLLRHFCRLSSTLSAVFQLQLLSFVVHLFDQVNCSWVTGKLHPNHAVVRLPSATNKPNVVRPHAAQMSLRNNGFPLAAWRMHCFCSDIRGVRQLQPAWV</sequence>
<evidence type="ECO:0000313" key="1">
    <source>
        <dbReference type="EMBL" id="KAF2632589.1"/>
    </source>
</evidence>
<comment type="caution">
    <text evidence="1">The sequence shown here is derived from an EMBL/GenBank/DDBJ whole genome shotgun (WGS) entry which is preliminary data.</text>
</comment>
<reference evidence="1" key="1">
    <citation type="journal article" date="2020" name="Stud. Mycol.">
        <title>101 Dothideomycetes genomes: a test case for predicting lifestyles and emergence of pathogens.</title>
        <authorList>
            <person name="Haridas S."/>
            <person name="Albert R."/>
            <person name="Binder M."/>
            <person name="Bloem J."/>
            <person name="Labutti K."/>
            <person name="Salamov A."/>
            <person name="Andreopoulos B."/>
            <person name="Baker S."/>
            <person name="Barry K."/>
            <person name="Bills G."/>
            <person name="Bluhm B."/>
            <person name="Cannon C."/>
            <person name="Castanera R."/>
            <person name="Culley D."/>
            <person name="Daum C."/>
            <person name="Ezra D."/>
            <person name="Gonzalez J."/>
            <person name="Henrissat B."/>
            <person name="Kuo A."/>
            <person name="Liang C."/>
            <person name="Lipzen A."/>
            <person name="Lutzoni F."/>
            <person name="Magnuson J."/>
            <person name="Mondo S."/>
            <person name="Nolan M."/>
            <person name="Ohm R."/>
            <person name="Pangilinan J."/>
            <person name="Park H.-J."/>
            <person name="Ramirez L."/>
            <person name="Alfaro M."/>
            <person name="Sun H."/>
            <person name="Tritt A."/>
            <person name="Yoshinaga Y."/>
            <person name="Zwiers L.-H."/>
            <person name="Turgeon B."/>
            <person name="Goodwin S."/>
            <person name="Spatafora J."/>
            <person name="Crous P."/>
            <person name="Grigoriev I."/>
        </authorList>
    </citation>
    <scope>NUCLEOTIDE SEQUENCE</scope>
    <source>
        <strain evidence="1">CBS 525.71</strain>
    </source>
</reference>
<evidence type="ECO:0000313" key="2">
    <source>
        <dbReference type="Proteomes" id="UP000799754"/>
    </source>
</evidence>
<gene>
    <name evidence="1" type="ORF">BU25DRAFT_78238</name>
</gene>
<dbReference type="EMBL" id="MU006702">
    <property type="protein sequence ID" value="KAF2632589.1"/>
    <property type="molecule type" value="Genomic_DNA"/>
</dbReference>
<keyword evidence="2" id="KW-1185">Reference proteome</keyword>